<gene>
    <name evidence="8" type="ORF">FOL47_011236</name>
</gene>
<feature type="transmembrane region" description="Helical" evidence="7">
    <location>
        <begin position="167"/>
        <end position="187"/>
    </location>
</feature>
<dbReference type="InterPro" id="IPR018456">
    <property type="entry name" value="PTR2_symporter_CS"/>
</dbReference>
<reference evidence="8 9" key="1">
    <citation type="submission" date="2020-04" db="EMBL/GenBank/DDBJ databases">
        <title>Perkinsus chesapeaki whole genome sequence.</title>
        <authorList>
            <person name="Bogema D.R."/>
        </authorList>
    </citation>
    <scope>NUCLEOTIDE SEQUENCE [LARGE SCALE GENOMIC DNA]</scope>
    <source>
        <strain evidence="8">ATCC PRA-425</strain>
    </source>
</reference>
<comment type="caution">
    <text evidence="8">The sequence shown here is derived from an EMBL/GenBank/DDBJ whole genome shotgun (WGS) entry which is preliminary data.</text>
</comment>
<name>A0A7J6KZ31_PERCH</name>
<keyword evidence="3 6" id="KW-0812">Transmembrane</keyword>
<keyword evidence="6" id="KW-0813">Transport</keyword>
<protein>
    <recommendedName>
        <fullName evidence="10">Peptide transporter ptr2</fullName>
    </recommendedName>
</protein>
<evidence type="ECO:0000256" key="7">
    <source>
        <dbReference type="SAM" id="Phobius"/>
    </source>
</evidence>
<dbReference type="EMBL" id="JAAPAO010000955">
    <property type="protein sequence ID" value="KAF4652167.1"/>
    <property type="molecule type" value="Genomic_DNA"/>
</dbReference>
<keyword evidence="4 7" id="KW-1133">Transmembrane helix</keyword>
<dbReference type="GO" id="GO:0016020">
    <property type="term" value="C:membrane"/>
    <property type="evidence" value="ECO:0007669"/>
    <property type="project" value="UniProtKB-SubCell"/>
</dbReference>
<evidence type="ECO:0008006" key="10">
    <source>
        <dbReference type="Google" id="ProtNLM"/>
    </source>
</evidence>
<dbReference type="PROSITE" id="PS01022">
    <property type="entry name" value="PTR2_1"/>
    <property type="match status" value="1"/>
</dbReference>
<comment type="subcellular location">
    <subcellularLocation>
        <location evidence="1 6">Membrane</location>
        <topology evidence="1 6">Multi-pass membrane protein</topology>
    </subcellularLocation>
</comment>
<dbReference type="AlphaFoldDB" id="A0A7J6KZ31"/>
<evidence type="ECO:0000256" key="2">
    <source>
        <dbReference type="ARBA" id="ARBA00005982"/>
    </source>
</evidence>
<feature type="transmembrane region" description="Helical" evidence="7">
    <location>
        <begin position="93"/>
        <end position="113"/>
    </location>
</feature>
<dbReference type="Proteomes" id="UP000591131">
    <property type="component" value="Unassembled WGS sequence"/>
</dbReference>
<dbReference type="InterPro" id="IPR036259">
    <property type="entry name" value="MFS_trans_sf"/>
</dbReference>
<feature type="transmembrane region" description="Helical" evidence="7">
    <location>
        <begin position="67"/>
        <end position="87"/>
    </location>
</feature>
<dbReference type="SUPFAM" id="SSF103473">
    <property type="entry name" value="MFS general substrate transporter"/>
    <property type="match status" value="1"/>
</dbReference>
<feature type="transmembrane region" description="Helical" evidence="7">
    <location>
        <begin position="344"/>
        <end position="365"/>
    </location>
</feature>
<feature type="transmembrane region" description="Helical" evidence="7">
    <location>
        <begin position="307"/>
        <end position="332"/>
    </location>
</feature>
<accession>A0A7J6KZ31</accession>
<comment type="similarity">
    <text evidence="2 6">Belongs to the major facilitator superfamily. Proton-dependent oligopeptide transporter (POT/PTR) (TC 2.A.17) family.</text>
</comment>
<dbReference type="InterPro" id="IPR000109">
    <property type="entry name" value="POT_fam"/>
</dbReference>
<feature type="transmembrane region" description="Helical" evidence="7">
    <location>
        <begin position="419"/>
        <end position="442"/>
    </location>
</feature>
<keyword evidence="9" id="KW-1185">Reference proteome</keyword>
<feature type="transmembrane region" description="Helical" evidence="7">
    <location>
        <begin position="194"/>
        <end position="216"/>
    </location>
</feature>
<dbReference type="Pfam" id="PF00854">
    <property type="entry name" value="PTR2"/>
    <property type="match status" value="1"/>
</dbReference>
<evidence type="ECO:0000256" key="6">
    <source>
        <dbReference type="RuleBase" id="RU003755"/>
    </source>
</evidence>
<dbReference type="OrthoDB" id="415563at2759"/>
<keyword evidence="5 7" id="KW-0472">Membrane</keyword>
<evidence type="ECO:0000313" key="9">
    <source>
        <dbReference type="Proteomes" id="UP000591131"/>
    </source>
</evidence>
<feature type="transmembrane region" description="Helical" evidence="7">
    <location>
        <begin position="462"/>
        <end position="485"/>
    </location>
</feature>
<dbReference type="PANTHER" id="PTHR11654">
    <property type="entry name" value="OLIGOPEPTIDE TRANSPORTER-RELATED"/>
    <property type="match status" value="1"/>
</dbReference>
<dbReference type="GO" id="GO:0006857">
    <property type="term" value="P:oligopeptide transport"/>
    <property type="evidence" value="ECO:0007669"/>
    <property type="project" value="InterPro"/>
</dbReference>
<proteinExistence type="inferred from homology"/>
<evidence type="ECO:0000256" key="4">
    <source>
        <dbReference type="ARBA" id="ARBA00022989"/>
    </source>
</evidence>
<evidence type="ECO:0000313" key="8">
    <source>
        <dbReference type="EMBL" id="KAF4652167.1"/>
    </source>
</evidence>
<sequence length="516" mass="57017">MLSKRDSLSWTDASGNVYYYYQRPMMNAVIFILLQELCERLAFYGISPNAQTFLKEYLGYTDVQANSYIATFQAILYVTPLFAAVLADTVLGVYTTILSFSLLYMAGLVLLVVSSVKSISQPWMVHLSLLVLITIGGGGIKSCVNVMGAYQFHPEYHKDGITKYYTYFYASINVGSLIGGIATPIALQEANFTVALIIPLVAFFVATLSFVVGGLLGRFVKAKPQGSAVLKILQVMISSVRKCSLEKNKKSRGGQYDDGFIEDVKALLRLVPLFCLIIPFVIAYVNLSTAYLTQAQKMNRRTFNFEIPPALMVNVDPIAVVINSLIISSLLYPMLKKRGIVLPVLVRSFIGSKLGIVSLVCATIVELQIKSNPLFTVSIWWQVPQFWIVAAGEIFLISTSYEIAFTFSPSSLKAVASAVNLLFFAVGYALAGVIFQLCSPWLPDFDPRNPTVKSHKGAHYENFYAVLIALCFIGAIACLALIPYFKRVTRDITPERVASCQSGELMKDEDEKKDST</sequence>
<dbReference type="PROSITE" id="PS01023">
    <property type="entry name" value="PTR2_2"/>
    <property type="match status" value="1"/>
</dbReference>
<feature type="transmembrane region" description="Helical" evidence="7">
    <location>
        <begin position="385"/>
        <end position="407"/>
    </location>
</feature>
<evidence type="ECO:0000256" key="1">
    <source>
        <dbReference type="ARBA" id="ARBA00004141"/>
    </source>
</evidence>
<feature type="transmembrane region" description="Helical" evidence="7">
    <location>
        <begin position="266"/>
        <end position="287"/>
    </location>
</feature>
<dbReference type="Gene3D" id="1.20.1250.20">
    <property type="entry name" value="MFS general substrate transporter like domains"/>
    <property type="match status" value="1"/>
</dbReference>
<organism evidence="8 9">
    <name type="scientific">Perkinsus chesapeaki</name>
    <name type="common">Clam parasite</name>
    <name type="synonym">Perkinsus andrewsi</name>
    <dbReference type="NCBI Taxonomy" id="330153"/>
    <lineage>
        <taxon>Eukaryota</taxon>
        <taxon>Sar</taxon>
        <taxon>Alveolata</taxon>
        <taxon>Perkinsozoa</taxon>
        <taxon>Perkinsea</taxon>
        <taxon>Perkinsida</taxon>
        <taxon>Perkinsidae</taxon>
        <taxon>Perkinsus</taxon>
    </lineage>
</organism>
<dbReference type="GO" id="GO:0022857">
    <property type="term" value="F:transmembrane transporter activity"/>
    <property type="evidence" value="ECO:0007669"/>
    <property type="project" value="InterPro"/>
</dbReference>
<evidence type="ECO:0000256" key="5">
    <source>
        <dbReference type="ARBA" id="ARBA00023136"/>
    </source>
</evidence>
<evidence type="ECO:0000256" key="3">
    <source>
        <dbReference type="ARBA" id="ARBA00022692"/>
    </source>
</evidence>
<feature type="transmembrane region" description="Helical" evidence="7">
    <location>
        <begin position="125"/>
        <end position="147"/>
    </location>
</feature>